<feature type="region of interest" description="Disordered" evidence="3">
    <location>
        <begin position="169"/>
        <end position="398"/>
    </location>
</feature>
<dbReference type="Pfam" id="PF02136">
    <property type="entry name" value="NTF2"/>
    <property type="match status" value="1"/>
</dbReference>
<dbReference type="GO" id="GO:0005829">
    <property type="term" value="C:cytosol"/>
    <property type="evidence" value="ECO:0007669"/>
    <property type="project" value="TreeGrafter"/>
</dbReference>
<dbReference type="STRING" id="212602.A0A420I8I3"/>
<gene>
    <name evidence="6" type="ORF">OnM2_000023</name>
</gene>
<feature type="compositionally biased region" description="Basic and acidic residues" evidence="3">
    <location>
        <begin position="246"/>
        <end position="273"/>
    </location>
</feature>
<feature type="compositionally biased region" description="Polar residues" evidence="3">
    <location>
        <begin position="277"/>
        <end position="300"/>
    </location>
</feature>
<feature type="compositionally biased region" description="Polar residues" evidence="3">
    <location>
        <begin position="328"/>
        <end position="357"/>
    </location>
</feature>
<feature type="domain" description="NTF2" evidence="5">
    <location>
        <begin position="43"/>
        <end position="158"/>
    </location>
</feature>
<comment type="caution">
    <text evidence="6">The sequence shown here is derived from an EMBL/GenBank/DDBJ whole genome shotgun (WGS) entry which is preliminary data.</text>
</comment>
<evidence type="ECO:0000256" key="1">
    <source>
        <dbReference type="ARBA" id="ARBA00022884"/>
    </source>
</evidence>
<dbReference type="EMBL" id="MCFK01000080">
    <property type="protein sequence ID" value="RKF65968.1"/>
    <property type="molecule type" value="Genomic_DNA"/>
</dbReference>
<dbReference type="AlphaFoldDB" id="A0A420I8I3"/>
<name>A0A420I8I3_9PEZI</name>
<dbReference type="InterPro" id="IPR032710">
    <property type="entry name" value="NTF2-like_dom_sf"/>
</dbReference>
<dbReference type="Gene3D" id="3.10.450.50">
    <property type="match status" value="1"/>
</dbReference>
<dbReference type="InterPro" id="IPR018222">
    <property type="entry name" value="Nuclear_transport_factor_2_euk"/>
</dbReference>
<organism evidence="6 7">
    <name type="scientific">Erysiphe neolycopersici</name>
    <dbReference type="NCBI Taxonomy" id="212602"/>
    <lineage>
        <taxon>Eukaryota</taxon>
        <taxon>Fungi</taxon>
        <taxon>Dikarya</taxon>
        <taxon>Ascomycota</taxon>
        <taxon>Pezizomycotina</taxon>
        <taxon>Leotiomycetes</taxon>
        <taxon>Erysiphales</taxon>
        <taxon>Erysiphaceae</taxon>
        <taxon>Erysiphe</taxon>
    </lineage>
</organism>
<dbReference type="InterPro" id="IPR002075">
    <property type="entry name" value="NTF2_dom"/>
</dbReference>
<evidence type="ECO:0000313" key="6">
    <source>
        <dbReference type="EMBL" id="RKF65968.1"/>
    </source>
</evidence>
<feature type="region of interest" description="Disordered" evidence="3">
    <location>
        <begin position="467"/>
        <end position="514"/>
    </location>
</feature>
<dbReference type="PROSITE" id="PS50102">
    <property type="entry name" value="RRM"/>
    <property type="match status" value="1"/>
</dbReference>
<dbReference type="GO" id="GO:0003729">
    <property type="term" value="F:mRNA binding"/>
    <property type="evidence" value="ECO:0007669"/>
    <property type="project" value="TreeGrafter"/>
</dbReference>
<feature type="compositionally biased region" description="Gly residues" evidence="3">
    <location>
        <begin position="472"/>
        <end position="486"/>
    </location>
</feature>
<dbReference type="OrthoDB" id="339151at2759"/>
<dbReference type="Pfam" id="PF00076">
    <property type="entry name" value="RRM_1"/>
    <property type="match status" value="1"/>
</dbReference>
<dbReference type="Proteomes" id="UP000286134">
    <property type="component" value="Unassembled WGS sequence"/>
</dbReference>
<keyword evidence="1 2" id="KW-0694">RNA-binding</keyword>
<feature type="compositionally biased region" description="Basic and acidic residues" evidence="3">
    <location>
        <begin position="208"/>
        <end position="223"/>
    </location>
</feature>
<dbReference type="CDD" id="cd00780">
    <property type="entry name" value="NTF2"/>
    <property type="match status" value="1"/>
</dbReference>
<sequence length="514" mass="56255">MTTNGSYVKQDQYNPDSDQCPTNSTTDSTAGNSLRHNHTKDEVGWCFVEQFYTTLGESPEKLHLFYGKNSQFVYGPEAESSPVAVGREAIQERFRELNFQEAKVRVSNVDSQASFDSIVVQVIGEISHLSAEPKKFVQSFVLAQQSNGYFVLNDIFRFINDDLEEENIENTPEKTIPAASLEVKPETPPEEELTTTEKSPVPLNAEPSVKDSKETVETEEPSKQESINSNGASSSEIPTATATEVETIKTADEEPRPEVVEKTIEEEPKEPQKIQELSPTITTARPQHNNKSPVPIQSTGPPKPLSWANRVAASGGSNPKPAVPAVPSKNSIPSKNRTSSSITKPVQATNVVSTVQQPEKEKENAPIGSGWQTAGDNQKKQHRPQSIAAPPEKEGYPGYVRGVTEKIEPEELRSALNQYGGLVYFDVNRQKNCAFVEFASAEGYQAACNASPHIISGEKIFVEARKHKQRDGGGGNGYYGGRGGANQRGRNGYTNRNRGSGASPRGRDQSNNVY</sequence>
<dbReference type="CDD" id="cd00590">
    <property type="entry name" value="RRM_SF"/>
    <property type="match status" value="1"/>
</dbReference>
<protein>
    <submittedName>
        <fullName evidence="6">Putative G3BP-like protein</fullName>
    </submittedName>
</protein>
<feature type="compositionally biased region" description="Polar residues" evidence="3">
    <location>
        <begin position="1"/>
        <end position="34"/>
    </location>
</feature>
<dbReference type="InterPro" id="IPR039539">
    <property type="entry name" value="Ras_GTPase_bind_prot"/>
</dbReference>
<feature type="domain" description="RRM" evidence="4">
    <location>
        <begin position="399"/>
        <end position="467"/>
    </location>
</feature>
<dbReference type="SUPFAM" id="SSF54427">
    <property type="entry name" value="NTF2-like"/>
    <property type="match status" value="1"/>
</dbReference>
<evidence type="ECO:0000313" key="7">
    <source>
        <dbReference type="Proteomes" id="UP000286134"/>
    </source>
</evidence>
<dbReference type="Gene3D" id="3.30.70.330">
    <property type="match status" value="1"/>
</dbReference>
<feature type="compositionally biased region" description="Polar residues" evidence="3">
    <location>
        <begin position="224"/>
        <end position="244"/>
    </location>
</feature>
<dbReference type="InterPro" id="IPR012677">
    <property type="entry name" value="Nucleotide-bd_a/b_plait_sf"/>
</dbReference>
<evidence type="ECO:0000259" key="4">
    <source>
        <dbReference type="PROSITE" id="PS50102"/>
    </source>
</evidence>
<reference evidence="6 7" key="1">
    <citation type="journal article" date="2018" name="BMC Genomics">
        <title>Comparative genome analyses reveal sequence features reflecting distinct modes of host-adaptation between dicot and monocot powdery mildew.</title>
        <authorList>
            <person name="Wu Y."/>
            <person name="Ma X."/>
            <person name="Pan Z."/>
            <person name="Kale S.D."/>
            <person name="Song Y."/>
            <person name="King H."/>
            <person name="Zhang Q."/>
            <person name="Presley C."/>
            <person name="Deng X."/>
            <person name="Wei C.I."/>
            <person name="Xiao S."/>
        </authorList>
    </citation>
    <scope>NUCLEOTIDE SEQUENCE [LARGE SCALE GENOMIC DNA]</scope>
    <source>
        <strain evidence="6">UMSG2</strain>
    </source>
</reference>
<dbReference type="PANTHER" id="PTHR10693">
    <property type="entry name" value="RAS GTPASE-ACTIVATING PROTEIN-BINDING PROTEIN"/>
    <property type="match status" value="1"/>
</dbReference>
<dbReference type="GO" id="GO:0016579">
    <property type="term" value="P:protein deubiquitination"/>
    <property type="evidence" value="ECO:0007669"/>
    <property type="project" value="TreeGrafter"/>
</dbReference>
<dbReference type="GO" id="GO:1990904">
    <property type="term" value="C:ribonucleoprotein complex"/>
    <property type="evidence" value="ECO:0007669"/>
    <property type="project" value="TreeGrafter"/>
</dbReference>
<evidence type="ECO:0000256" key="3">
    <source>
        <dbReference type="SAM" id="MobiDB-lite"/>
    </source>
</evidence>
<dbReference type="SUPFAM" id="SSF54928">
    <property type="entry name" value="RNA-binding domain, RBD"/>
    <property type="match status" value="1"/>
</dbReference>
<dbReference type="SMART" id="SM00360">
    <property type="entry name" value="RRM"/>
    <property type="match status" value="1"/>
</dbReference>
<proteinExistence type="predicted"/>
<dbReference type="PANTHER" id="PTHR10693:SF20">
    <property type="entry name" value="AT27578P"/>
    <property type="match status" value="1"/>
</dbReference>
<evidence type="ECO:0000256" key="2">
    <source>
        <dbReference type="PROSITE-ProRule" id="PRU00176"/>
    </source>
</evidence>
<dbReference type="GO" id="GO:0034517">
    <property type="term" value="P:ribophagy"/>
    <property type="evidence" value="ECO:0007669"/>
    <property type="project" value="TreeGrafter"/>
</dbReference>
<feature type="region of interest" description="Disordered" evidence="3">
    <location>
        <begin position="1"/>
        <end position="35"/>
    </location>
</feature>
<feature type="compositionally biased region" description="Low complexity" evidence="3">
    <location>
        <begin position="487"/>
        <end position="501"/>
    </location>
</feature>
<accession>A0A420I8I3</accession>
<dbReference type="PROSITE" id="PS50177">
    <property type="entry name" value="NTF2_DOMAIN"/>
    <property type="match status" value="1"/>
</dbReference>
<dbReference type="InterPro" id="IPR000504">
    <property type="entry name" value="RRM_dom"/>
</dbReference>
<dbReference type="GO" id="GO:1990861">
    <property type="term" value="C:Ubp3-Bre5 deubiquitination complex"/>
    <property type="evidence" value="ECO:0007669"/>
    <property type="project" value="TreeGrafter"/>
</dbReference>
<dbReference type="InterPro" id="IPR035979">
    <property type="entry name" value="RBD_domain_sf"/>
</dbReference>
<keyword evidence="7" id="KW-1185">Reference proteome</keyword>
<evidence type="ECO:0000259" key="5">
    <source>
        <dbReference type="PROSITE" id="PS50177"/>
    </source>
</evidence>